<organism evidence="1 2">
    <name type="scientific">Panagrolaimus sp. PS1159</name>
    <dbReference type="NCBI Taxonomy" id="55785"/>
    <lineage>
        <taxon>Eukaryota</taxon>
        <taxon>Metazoa</taxon>
        <taxon>Ecdysozoa</taxon>
        <taxon>Nematoda</taxon>
        <taxon>Chromadorea</taxon>
        <taxon>Rhabditida</taxon>
        <taxon>Tylenchina</taxon>
        <taxon>Panagrolaimomorpha</taxon>
        <taxon>Panagrolaimoidea</taxon>
        <taxon>Panagrolaimidae</taxon>
        <taxon>Panagrolaimus</taxon>
    </lineage>
</organism>
<proteinExistence type="predicted"/>
<dbReference type="WBParaSite" id="PS1159_v2.g21785.t1">
    <property type="protein sequence ID" value="PS1159_v2.g21785.t1"/>
    <property type="gene ID" value="PS1159_v2.g21785"/>
</dbReference>
<sequence>MLLFFFSNINFNKQFEIKPIFSVNSRKRKSSPIRWNRGIIGDNDEVEPGQDIIRKKKTHKRFRYQPQLLPAIFFPDEKDPDEPLDEGSDEHPVSF</sequence>
<reference evidence="2" key="1">
    <citation type="submission" date="2022-11" db="UniProtKB">
        <authorList>
            <consortium name="WormBaseParasite"/>
        </authorList>
    </citation>
    <scope>IDENTIFICATION</scope>
</reference>
<name>A0AC35FXD9_9BILA</name>
<dbReference type="Proteomes" id="UP000887580">
    <property type="component" value="Unplaced"/>
</dbReference>
<evidence type="ECO:0000313" key="1">
    <source>
        <dbReference type="Proteomes" id="UP000887580"/>
    </source>
</evidence>
<accession>A0AC35FXD9</accession>
<evidence type="ECO:0000313" key="2">
    <source>
        <dbReference type="WBParaSite" id="PS1159_v2.g21785.t1"/>
    </source>
</evidence>
<protein>
    <submittedName>
        <fullName evidence="2">Uncharacterized protein</fullName>
    </submittedName>
</protein>